<dbReference type="Pfam" id="PF00106">
    <property type="entry name" value="adh_short"/>
    <property type="match status" value="1"/>
</dbReference>
<proteinExistence type="predicted"/>
<dbReference type="PANTHER" id="PTHR43431:SF7">
    <property type="entry name" value="OXIDOREDUCTASE, SHORT CHAIN DEHYDROGENASE_REDUCTASE FAMILY (AFU_ORTHOLOGUE AFUA_5G14000)"/>
    <property type="match status" value="1"/>
</dbReference>
<reference evidence="1 2" key="1">
    <citation type="submission" date="2019-04" db="EMBL/GenBank/DDBJ databases">
        <title>Friends and foes A comparative genomics study of 23 Aspergillus species from section Flavi.</title>
        <authorList>
            <consortium name="DOE Joint Genome Institute"/>
            <person name="Kjaerbolling I."/>
            <person name="Vesth T."/>
            <person name="Frisvad J.C."/>
            <person name="Nybo J.L."/>
            <person name="Theobald S."/>
            <person name="Kildgaard S."/>
            <person name="Isbrandt T."/>
            <person name="Kuo A."/>
            <person name="Sato A."/>
            <person name="Lyhne E.K."/>
            <person name="Kogle M.E."/>
            <person name="Wiebenga A."/>
            <person name="Kun R.S."/>
            <person name="Lubbers R.J."/>
            <person name="Makela M.R."/>
            <person name="Barry K."/>
            <person name="Chovatia M."/>
            <person name="Clum A."/>
            <person name="Daum C."/>
            <person name="Haridas S."/>
            <person name="He G."/>
            <person name="LaButti K."/>
            <person name="Lipzen A."/>
            <person name="Mondo S."/>
            <person name="Riley R."/>
            <person name="Salamov A."/>
            <person name="Simmons B.A."/>
            <person name="Magnuson J.K."/>
            <person name="Henrissat B."/>
            <person name="Mortensen U.H."/>
            <person name="Larsen T.O."/>
            <person name="Devries R.P."/>
            <person name="Grigoriev I.V."/>
            <person name="Machida M."/>
            <person name="Baker S.E."/>
            <person name="Andersen M.R."/>
        </authorList>
    </citation>
    <scope>NUCLEOTIDE SEQUENCE [LARGE SCALE GENOMIC DNA]</scope>
    <source>
        <strain evidence="1 2">CBS 151.66</strain>
    </source>
</reference>
<sequence length="245" mass="26439">MTTKPFAIIAGVGPGTGASIARKFAKSYSVVLLARNPANFNSVVDEINSAGGQATGISTDLSDSKSVSSAFEKITQQYNRSPLAAALFNSGGGFVRKPFLELTEEEFASGFDSQGRGGFNFAQRTLPLLQQAQSSGLQHPPTLIFTGATASVKGSATFSSFATGKFALRALAQSLAREFGPKGVHVSHVIIDGVIDIPRTKEWKFEHEDAKLDPDAIADSYWHLHAQPRTTWGFELDLRPYVEKW</sequence>
<dbReference type="InterPro" id="IPR002347">
    <property type="entry name" value="SDR_fam"/>
</dbReference>
<evidence type="ECO:0000313" key="2">
    <source>
        <dbReference type="Proteomes" id="UP000326565"/>
    </source>
</evidence>
<dbReference type="Proteomes" id="UP000326565">
    <property type="component" value="Unassembled WGS sequence"/>
</dbReference>
<evidence type="ECO:0008006" key="3">
    <source>
        <dbReference type="Google" id="ProtNLM"/>
    </source>
</evidence>
<dbReference type="AlphaFoldDB" id="A0A5N5XCZ2"/>
<gene>
    <name evidence="1" type="ORF">BDV29DRAFT_197929</name>
</gene>
<dbReference type="SUPFAM" id="SSF51735">
    <property type="entry name" value="NAD(P)-binding Rossmann-fold domains"/>
    <property type="match status" value="1"/>
</dbReference>
<dbReference type="PANTHER" id="PTHR43431">
    <property type="entry name" value="OXIDOREDUCTASE, SHORT CHAIN DEHYDROGENASE/REDUCTASE FAMILY (AFU_ORTHOLOGUE AFUA_5G14000)"/>
    <property type="match status" value="1"/>
</dbReference>
<protein>
    <recommendedName>
        <fullName evidence="3">Oxidoreductase</fullName>
    </recommendedName>
</protein>
<organism evidence="1 2">
    <name type="scientific">Aspergillus leporis</name>
    <dbReference type="NCBI Taxonomy" id="41062"/>
    <lineage>
        <taxon>Eukaryota</taxon>
        <taxon>Fungi</taxon>
        <taxon>Dikarya</taxon>
        <taxon>Ascomycota</taxon>
        <taxon>Pezizomycotina</taxon>
        <taxon>Eurotiomycetes</taxon>
        <taxon>Eurotiomycetidae</taxon>
        <taxon>Eurotiales</taxon>
        <taxon>Aspergillaceae</taxon>
        <taxon>Aspergillus</taxon>
        <taxon>Aspergillus subgen. Circumdati</taxon>
    </lineage>
</organism>
<dbReference type="OrthoDB" id="5399006at2759"/>
<name>A0A5N5XCZ2_9EURO</name>
<dbReference type="InterPro" id="IPR036291">
    <property type="entry name" value="NAD(P)-bd_dom_sf"/>
</dbReference>
<accession>A0A5N5XCZ2</accession>
<keyword evidence="2" id="KW-1185">Reference proteome</keyword>
<dbReference type="Gene3D" id="3.40.50.720">
    <property type="entry name" value="NAD(P)-binding Rossmann-like Domain"/>
    <property type="match status" value="1"/>
</dbReference>
<evidence type="ECO:0000313" key="1">
    <source>
        <dbReference type="EMBL" id="KAB8077947.1"/>
    </source>
</evidence>
<dbReference type="EMBL" id="ML732163">
    <property type="protein sequence ID" value="KAB8077947.1"/>
    <property type="molecule type" value="Genomic_DNA"/>
</dbReference>